<proteinExistence type="predicted"/>
<keyword evidence="3" id="KW-1185">Reference proteome</keyword>
<feature type="domain" description="N-acetyltransferase" evidence="1">
    <location>
        <begin position="23"/>
        <end position="168"/>
    </location>
</feature>
<dbReference type="RefSeq" id="WP_091542623.1">
    <property type="nucleotide sequence ID" value="NZ_FMUS01000010.1"/>
</dbReference>
<reference evidence="2 3" key="1">
    <citation type="submission" date="2016-10" db="EMBL/GenBank/DDBJ databases">
        <authorList>
            <person name="de Groot N.N."/>
        </authorList>
    </citation>
    <scope>NUCLEOTIDE SEQUENCE [LARGE SCALE GENOMIC DNA]</scope>
    <source>
        <strain evidence="2 3">DSM 18978</strain>
    </source>
</reference>
<dbReference type="Proteomes" id="UP000198636">
    <property type="component" value="Unassembled WGS sequence"/>
</dbReference>
<name>A0A1G5GZC6_9FIRM</name>
<dbReference type="Gene3D" id="3.40.630.30">
    <property type="match status" value="1"/>
</dbReference>
<dbReference type="EMBL" id="FMUS01000010">
    <property type="protein sequence ID" value="SCY56834.1"/>
    <property type="molecule type" value="Genomic_DNA"/>
</dbReference>
<dbReference type="InterPro" id="IPR000182">
    <property type="entry name" value="GNAT_dom"/>
</dbReference>
<dbReference type="CDD" id="cd04301">
    <property type="entry name" value="NAT_SF"/>
    <property type="match status" value="1"/>
</dbReference>
<keyword evidence="2" id="KW-0808">Transferase</keyword>
<dbReference type="GO" id="GO:0016747">
    <property type="term" value="F:acyltransferase activity, transferring groups other than amino-acyl groups"/>
    <property type="evidence" value="ECO:0007669"/>
    <property type="project" value="InterPro"/>
</dbReference>
<dbReference type="SUPFAM" id="SSF55729">
    <property type="entry name" value="Acyl-CoA N-acyltransferases (Nat)"/>
    <property type="match status" value="1"/>
</dbReference>
<dbReference type="OrthoDB" id="1902458at2"/>
<dbReference type="AlphaFoldDB" id="A0A1G5GZC6"/>
<dbReference type="PROSITE" id="PS51186">
    <property type="entry name" value="GNAT"/>
    <property type="match status" value="1"/>
</dbReference>
<evidence type="ECO:0000313" key="2">
    <source>
        <dbReference type="EMBL" id="SCY56834.1"/>
    </source>
</evidence>
<dbReference type="Pfam" id="PF00583">
    <property type="entry name" value="Acetyltransf_1"/>
    <property type="match status" value="1"/>
</dbReference>
<organism evidence="2 3">
    <name type="scientific">Alkaliphilus peptidifermentans DSM 18978</name>
    <dbReference type="NCBI Taxonomy" id="1120976"/>
    <lineage>
        <taxon>Bacteria</taxon>
        <taxon>Bacillati</taxon>
        <taxon>Bacillota</taxon>
        <taxon>Clostridia</taxon>
        <taxon>Peptostreptococcales</taxon>
        <taxon>Natronincolaceae</taxon>
        <taxon>Alkaliphilus</taxon>
    </lineage>
</organism>
<accession>A0A1G5GZC6</accession>
<protein>
    <submittedName>
        <fullName evidence="2">Predicted acetyltransferase</fullName>
    </submittedName>
</protein>
<dbReference type="InterPro" id="IPR016181">
    <property type="entry name" value="Acyl_CoA_acyltransferase"/>
</dbReference>
<gene>
    <name evidence="2" type="ORF">SAMN03080606_01845</name>
</gene>
<evidence type="ECO:0000259" key="1">
    <source>
        <dbReference type="PROSITE" id="PS51186"/>
    </source>
</evidence>
<evidence type="ECO:0000313" key="3">
    <source>
        <dbReference type="Proteomes" id="UP000198636"/>
    </source>
</evidence>
<sequence>MKSIVNNQMILVEAPYNKKGILKNLMSLYLHDLSMYSDNLDISDNGLFIYDGFDMFWDKDGLTPLIIYYNDKIIGFILLTSSPYVPKEVDYCVHELFILRRYRKLGIGTLAINKVIEKYRGKYYIVQLVKNKPAVEFWKKYYKINSIKYIEKEIVEEGDKCITQYFSV</sequence>
<dbReference type="STRING" id="1120976.SAMN03080606_01845"/>